<dbReference type="AlphaFoldDB" id="A0A819EM01"/>
<feature type="region of interest" description="Disordered" evidence="1">
    <location>
        <begin position="227"/>
        <end position="246"/>
    </location>
</feature>
<evidence type="ECO:0000313" key="3">
    <source>
        <dbReference type="EMBL" id="CAF1103860.1"/>
    </source>
</evidence>
<accession>A0A819EM01</accession>
<dbReference type="Proteomes" id="UP000663868">
    <property type="component" value="Unassembled WGS sequence"/>
</dbReference>
<keyword evidence="2" id="KW-1133">Transmembrane helix</keyword>
<feature type="compositionally biased region" description="Polar residues" evidence="1">
    <location>
        <begin position="227"/>
        <end position="237"/>
    </location>
</feature>
<protein>
    <submittedName>
        <fullName evidence="4">Uncharacterized protein</fullName>
    </submittedName>
</protein>
<evidence type="ECO:0000313" key="4">
    <source>
        <dbReference type="EMBL" id="CAF3853469.1"/>
    </source>
</evidence>
<dbReference type="EMBL" id="CAJOBB010001412">
    <property type="protein sequence ID" value="CAF3853469.1"/>
    <property type="molecule type" value="Genomic_DNA"/>
</dbReference>
<keyword evidence="2" id="KW-0812">Transmembrane</keyword>
<evidence type="ECO:0000256" key="1">
    <source>
        <dbReference type="SAM" id="MobiDB-lite"/>
    </source>
</evidence>
<sequence length="369" mass="42869">MNQLETNLALWAICSILLFEILIIICLCRCCFNRIRPKKFYVKREEYEYLQDIHIGTQSKFQSTILRPPHADELALIGTIRGQKSLISYNDGFQNIGFSRDNENERILRLQPSSSQNWIELQPNMLKTAQLPPADYEIHSYPTDDYYYSQPHPSSRPNILDVRQIQQDYIDDTNELESFQYQPLRRPDIILPQAQRLDTSTEFYGIHFANTVPKSILKTGTNITPPIDLSSNPYSQTHDSRTSSKYDESPYISVKINTDQSIPIDYPISAIEKRISNELIPSPDPSSSSSKHRMKFASVSKLNDIEWEVPREFQNTIQDNQTFYSDRQRTSSAIVDSKSHISWQREMNITQPFPLLPDDLTQQQQAFEY</sequence>
<feature type="transmembrane region" description="Helical" evidence="2">
    <location>
        <begin position="6"/>
        <end position="32"/>
    </location>
</feature>
<gene>
    <name evidence="3" type="ORF">IZO911_LOCUS23196</name>
    <name evidence="4" type="ORF">KXQ929_LOCUS20234</name>
</gene>
<comment type="caution">
    <text evidence="4">The sequence shown here is derived from an EMBL/GenBank/DDBJ whole genome shotgun (WGS) entry which is preliminary data.</text>
</comment>
<keyword evidence="2" id="KW-0472">Membrane</keyword>
<dbReference type="Proteomes" id="UP000663860">
    <property type="component" value="Unassembled WGS sequence"/>
</dbReference>
<reference evidence="4" key="1">
    <citation type="submission" date="2021-02" db="EMBL/GenBank/DDBJ databases">
        <authorList>
            <person name="Nowell W R."/>
        </authorList>
    </citation>
    <scope>NUCLEOTIDE SEQUENCE</scope>
</reference>
<evidence type="ECO:0000313" key="5">
    <source>
        <dbReference type="Proteomes" id="UP000663868"/>
    </source>
</evidence>
<name>A0A819EM01_9BILA</name>
<dbReference type="EMBL" id="CAJNOE010000266">
    <property type="protein sequence ID" value="CAF1103860.1"/>
    <property type="molecule type" value="Genomic_DNA"/>
</dbReference>
<evidence type="ECO:0000256" key="2">
    <source>
        <dbReference type="SAM" id="Phobius"/>
    </source>
</evidence>
<proteinExistence type="predicted"/>
<organism evidence="4 5">
    <name type="scientific">Adineta steineri</name>
    <dbReference type="NCBI Taxonomy" id="433720"/>
    <lineage>
        <taxon>Eukaryota</taxon>
        <taxon>Metazoa</taxon>
        <taxon>Spiralia</taxon>
        <taxon>Gnathifera</taxon>
        <taxon>Rotifera</taxon>
        <taxon>Eurotatoria</taxon>
        <taxon>Bdelloidea</taxon>
        <taxon>Adinetida</taxon>
        <taxon>Adinetidae</taxon>
        <taxon>Adineta</taxon>
    </lineage>
</organism>